<feature type="transmembrane region" description="Helical" evidence="1">
    <location>
        <begin position="32"/>
        <end position="54"/>
    </location>
</feature>
<dbReference type="InterPro" id="IPR011600">
    <property type="entry name" value="Pept_C14_caspase"/>
</dbReference>
<feature type="transmembrane region" description="Helical" evidence="1">
    <location>
        <begin position="344"/>
        <end position="365"/>
    </location>
</feature>
<dbReference type="InterPro" id="IPR001309">
    <property type="entry name" value="Pept_C14_p20"/>
</dbReference>
<accession>A0A450SFJ8</accession>
<reference evidence="3" key="1">
    <citation type="submission" date="2019-02" db="EMBL/GenBank/DDBJ databases">
        <authorList>
            <person name="Gruber-Vodicka R. H."/>
            <person name="Seah K. B. B."/>
        </authorList>
    </citation>
    <scope>NUCLEOTIDE SEQUENCE</scope>
    <source>
        <strain evidence="3">BECK_BZ15</strain>
    </source>
</reference>
<keyword evidence="1" id="KW-0472">Membrane</keyword>
<organism evidence="3">
    <name type="scientific">Candidatus Kentrum sp. FW</name>
    <dbReference type="NCBI Taxonomy" id="2126338"/>
    <lineage>
        <taxon>Bacteria</taxon>
        <taxon>Pseudomonadati</taxon>
        <taxon>Pseudomonadota</taxon>
        <taxon>Gammaproteobacteria</taxon>
        <taxon>Candidatus Kentrum</taxon>
    </lineage>
</organism>
<protein>
    <submittedName>
        <fullName evidence="3">Caspase domain-containing protein</fullName>
    </submittedName>
</protein>
<dbReference type="AlphaFoldDB" id="A0A450SFJ8"/>
<dbReference type="PANTHER" id="PTHR22576">
    <property type="entry name" value="MUCOSA ASSOCIATED LYMPHOID TISSUE LYMPHOMA TRANSLOCATION PROTEIN 1/PARACASPASE"/>
    <property type="match status" value="1"/>
</dbReference>
<proteinExistence type="predicted"/>
<feature type="domain" description="Caspase family p20" evidence="2">
    <location>
        <begin position="75"/>
        <end position="211"/>
    </location>
</feature>
<evidence type="ECO:0000256" key="1">
    <source>
        <dbReference type="SAM" id="Phobius"/>
    </source>
</evidence>
<sequence>MNILAGITKSREMTRAQGPRYGIAQNKPTRTAVIAVAIIAAMTCAIVGALIIILPEQYASIGSFIRHADTPGSHGERIALVVGNSDYENLTYLPNPANDAEAIARRLHDLGFTLFDEEGRETGKAVYDLDEDSLFDALDHFAERASHKEIALVYYAGHGMQIGAKSYLLPTDIPKGNVEKIRRNAFSIGEEILARLDKEAKLTVTIFDACREMPSDFNDTFRAGGIDMDRGISLSSLGGIVKGAHIVAYSTAPGELASDGSGDHSPYTDLLLKQLDNNPYQTIDDLLDRVAHDFGKLPGVDQKPQVLNQGAPNYWWKLKTDASKNKDYLPGTETSSRENIPDSVLLAIAMGIAILALAIAIVAWVRRGSGAGTHQGDDKPPDTPSRWDHIEHLLLTTVDRLPQMEDITASGEPWPIFLMRGIWEDEMAAFARHVMICQGKGDLSPMEEENRDELEIQYVGVGSMGPRGYRQAFLKAITGASEDSAGNLSETDIISAWFETGWPVKVVYFPLTMRTEKNKIREYMDAVRELFGEFEKALSIIPEERRGQIRVFFLFGCLYENPTKITADKSILNVPNAQVLEAFDTIGLDDIEPWWSSIPERFRKYYPSRNLKDRLVGHFESTDSRLRYGNFQDHLQEALVTARLGRT</sequence>
<dbReference type="PROSITE" id="PS50208">
    <property type="entry name" value="CASPASE_P20"/>
    <property type="match status" value="1"/>
</dbReference>
<dbReference type="SUPFAM" id="SSF52129">
    <property type="entry name" value="Caspase-like"/>
    <property type="match status" value="1"/>
</dbReference>
<dbReference type="InterPro" id="IPR052039">
    <property type="entry name" value="Caspase-related_regulators"/>
</dbReference>
<evidence type="ECO:0000313" key="3">
    <source>
        <dbReference type="EMBL" id="VFJ51645.1"/>
    </source>
</evidence>
<dbReference type="InterPro" id="IPR029030">
    <property type="entry name" value="Caspase-like_dom_sf"/>
</dbReference>
<gene>
    <name evidence="3" type="ORF">BECKFW1821A_GA0114235_103212</name>
</gene>
<dbReference type="EMBL" id="CAADEW010000032">
    <property type="protein sequence ID" value="VFJ51645.1"/>
    <property type="molecule type" value="Genomic_DNA"/>
</dbReference>
<keyword evidence="1" id="KW-1133">Transmembrane helix</keyword>
<dbReference type="PANTHER" id="PTHR22576:SF37">
    <property type="entry name" value="MUCOSA-ASSOCIATED LYMPHOID TISSUE LYMPHOMA TRANSLOCATION PROTEIN 1"/>
    <property type="match status" value="1"/>
</dbReference>
<dbReference type="GO" id="GO:0004197">
    <property type="term" value="F:cysteine-type endopeptidase activity"/>
    <property type="evidence" value="ECO:0007669"/>
    <property type="project" value="InterPro"/>
</dbReference>
<dbReference type="Pfam" id="PF00656">
    <property type="entry name" value="Peptidase_C14"/>
    <property type="match status" value="1"/>
</dbReference>
<evidence type="ECO:0000259" key="2">
    <source>
        <dbReference type="PROSITE" id="PS50208"/>
    </source>
</evidence>
<dbReference type="Gene3D" id="3.40.50.1460">
    <property type="match status" value="1"/>
</dbReference>
<name>A0A450SFJ8_9GAMM</name>
<dbReference type="GO" id="GO:0006508">
    <property type="term" value="P:proteolysis"/>
    <property type="evidence" value="ECO:0007669"/>
    <property type="project" value="InterPro"/>
</dbReference>
<keyword evidence="1" id="KW-0812">Transmembrane</keyword>